<dbReference type="FunFam" id="3.40.50.1000:FF:000029">
    <property type="entry name" value="3-deoxy-D-manno-octulosonate 8-phosphate phosphatase KdsC"/>
    <property type="match status" value="1"/>
</dbReference>
<dbReference type="InterPro" id="IPR010023">
    <property type="entry name" value="KdsC_fam"/>
</dbReference>
<evidence type="ECO:0000256" key="6">
    <source>
        <dbReference type="ARBA" id="ARBA00022842"/>
    </source>
</evidence>
<keyword evidence="4 7" id="KW-0479">Metal-binding</keyword>
<evidence type="ECO:0000313" key="9">
    <source>
        <dbReference type="Proteomes" id="UP000557307"/>
    </source>
</evidence>
<dbReference type="InterPro" id="IPR036412">
    <property type="entry name" value="HAD-like_sf"/>
</dbReference>
<protein>
    <submittedName>
        <fullName evidence="8">3-deoxy-D-manno-octulosonate 8-phosphate phosphatase (KDO 8-P phosphatase)</fullName>
        <ecNumber evidence="8">3.1.3.45</ecNumber>
    </submittedName>
</protein>
<dbReference type="EC" id="3.1.3.45" evidence="8"/>
<evidence type="ECO:0000256" key="5">
    <source>
        <dbReference type="ARBA" id="ARBA00022801"/>
    </source>
</evidence>
<evidence type="ECO:0000313" key="8">
    <source>
        <dbReference type="EMBL" id="MBB5285055.1"/>
    </source>
</evidence>
<feature type="binding site" evidence="7">
    <location>
        <position position="20"/>
    </location>
    <ligand>
        <name>substrate</name>
    </ligand>
</feature>
<keyword evidence="5 8" id="KW-0378">Hydrolase</keyword>
<accession>A0A840TQ76</accession>
<proteinExistence type="inferred from homology"/>
<dbReference type="SUPFAM" id="SSF56784">
    <property type="entry name" value="HAD-like"/>
    <property type="match status" value="1"/>
</dbReference>
<dbReference type="SFLD" id="SFLDG01136">
    <property type="entry name" value="C1.6:_Phosphoserine_Phosphatas"/>
    <property type="match status" value="1"/>
</dbReference>
<evidence type="ECO:0000256" key="3">
    <source>
        <dbReference type="ARBA" id="ARBA00011881"/>
    </source>
</evidence>
<dbReference type="GO" id="GO:0046872">
    <property type="term" value="F:metal ion binding"/>
    <property type="evidence" value="ECO:0007669"/>
    <property type="project" value="UniProtKB-KW"/>
</dbReference>
<dbReference type="PIRSF" id="PIRSF006118">
    <property type="entry name" value="KDO8-P_Ptase"/>
    <property type="match status" value="1"/>
</dbReference>
<keyword evidence="6 7" id="KW-0460">Magnesium</keyword>
<organism evidence="8 9">
    <name type="scientific">Rhabdobacter roseus</name>
    <dbReference type="NCBI Taxonomy" id="1655419"/>
    <lineage>
        <taxon>Bacteria</taxon>
        <taxon>Pseudomonadati</taxon>
        <taxon>Bacteroidota</taxon>
        <taxon>Cytophagia</taxon>
        <taxon>Cytophagales</taxon>
        <taxon>Cytophagaceae</taxon>
        <taxon>Rhabdobacter</taxon>
    </lineage>
</organism>
<comment type="subunit">
    <text evidence="3">Homotetramer.</text>
</comment>
<dbReference type="SFLD" id="SFLDS00003">
    <property type="entry name" value="Haloacid_Dehalogenase"/>
    <property type="match status" value="1"/>
</dbReference>
<feature type="binding site" evidence="7">
    <location>
        <position position="18"/>
    </location>
    <ligand>
        <name>Mg(2+)</name>
        <dbReference type="ChEBI" id="CHEBI:18420"/>
    </ligand>
</feature>
<dbReference type="PANTHER" id="PTHR21485:SF3">
    <property type="entry name" value="N-ACYLNEURAMINATE CYTIDYLYLTRANSFERASE"/>
    <property type="match status" value="1"/>
</dbReference>
<evidence type="ECO:0000256" key="1">
    <source>
        <dbReference type="ARBA" id="ARBA00001946"/>
    </source>
</evidence>
<dbReference type="GO" id="GO:0008781">
    <property type="term" value="F:N-acylneuraminate cytidylyltransferase activity"/>
    <property type="evidence" value="ECO:0007669"/>
    <property type="project" value="TreeGrafter"/>
</dbReference>
<dbReference type="AlphaFoldDB" id="A0A840TQ76"/>
<sequence>MHPPLSDRFQRISTFIFDVDGVLTDGSVLALETGEQPRTFNVRDGYGINRALKMGYRVAILSAQNQGGVRRRLEYLGVRDIFIGASPDGKLAVFEKYLRDNGLSETEIVYMGDDIPDFEVMQRDVLAACPADAVDEILAIADYVSPRTGGHGAVRDLIEQVMKAQGQWLAWVQEENENLKND</sequence>
<comment type="similarity">
    <text evidence="2">Belongs to the KdsC family.</text>
</comment>
<dbReference type="EMBL" id="JACHGF010000004">
    <property type="protein sequence ID" value="MBB5285055.1"/>
    <property type="molecule type" value="Genomic_DNA"/>
</dbReference>
<keyword evidence="9" id="KW-1185">Reference proteome</keyword>
<dbReference type="InterPro" id="IPR023214">
    <property type="entry name" value="HAD_sf"/>
</dbReference>
<dbReference type="InterPro" id="IPR050793">
    <property type="entry name" value="CMP-NeuNAc_synthase"/>
</dbReference>
<gene>
    <name evidence="8" type="ORF">HNQ92_003203</name>
</gene>
<comment type="cofactor">
    <cofactor evidence="1 7">
        <name>Mg(2+)</name>
        <dbReference type="ChEBI" id="CHEBI:18420"/>
    </cofactor>
</comment>
<dbReference type="GO" id="GO:0019143">
    <property type="term" value="F:3-deoxy-manno-octulosonate-8-phosphatase activity"/>
    <property type="evidence" value="ECO:0007669"/>
    <property type="project" value="UniProtKB-EC"/>
</dbReference>
<evidence type="ECO:0000256" key="4">
    <source>
        <dbReference type="ARBA" id="ARBA00022723"/>
    </source>
</evidence>
<dbReference type="Gene3D" id="3.40.50.1000">
    <property type="entry name" value="HAD superfamily/HAD-like"/>
    <property type="match status" value="1"/>
</dbReference>
<dbReference type="PANTHER" id="PTHR21485">
    <property type="entry name" value="HAD SUPERFAMILY MEMBERS CMAS AND KDSC"/>
    <property type="match status" value="1"/>
</dbReference>
<feature type="binding site" evidence="7">
    <location>
        <position position="113"/>
    </location>
    <ligand>
        <name>Mg(2+)</name>
        <dbReference type="ChEBI" id="CHEBI:18420"/>
    </ligand>
</feature>
<dbReference type="NCBIfam" id="TIGR01670">
    <property type="entry name" value="KdsC-phosphatas"/>
    <property type="match status" value="1"/>
</dbReference>
<dbReference type="SFLD" id="SFLDG01138">
    <property type="entry name" value="C1.6.2:_Deoxy-d-mannose-octulo"/>
    <property type="match status" value="1"/>
</dbReference>
<dbReference type="Proteomes" id="UP000557307">
    <property type="component" value="Unassembled WGS sequence"/>
</dbReference>
<evidence type="ECO:0000256" key="2">
    <source>
        <dbReference type="ARBA" id="ARBA00005893"/>
    </source>
</evidence>
<comment type="caution">
    <text evidence="8">The sequence shown here is derived from an EMBL/GenBank/DDBJ whole genome shotgun (WGS) entry which is preliminary data.</text>
</comment>
<dbReference type="RefSeq" id="WP_184174991.1">
    <property type="nucleotide sequence ID" value="NZ_JACHGF010000004.1"/>
</dbReference>
<reference evidence="8 9" key="1">
    <citation type="submission" date="2020-08" db="EMBL/GenBank/DDBJ databases">
        <title>Genomic Encyclopedia of Type Strains, Phase IV (KMG-IV): sequencing the most valuable type-strain genomes for metagenomic binning, comparative biology and taxonomic classification.</title>
        <authorList>
            <person name="Goeker M."/>
        </authorList>
    </citation>
    <scope>NUCLEOTIDE SEQUENCE [LARGE SCALE GENOMIC DNA]</scope>
    <source>
        <strain evidence="8 9">DSM 105074</strain>
    </source>
</reference>
<evidence type="ECO:0000256" key="7">
    <source>
        <dbReference type="PIRSR" id="PIRSR006118-2"/>
    </source>
</evidence>
<name>A0A840TQ76_9BACT</name>